<comment type="subcellular location">
    <subcellularLocation>
        <location evidence="1">Endoplasmic reticulum</location>
    </subcellularLocation>
</comment>
<keyword evidence="4" id="KW-0808">Transferase</keyword>
<evidence type="ECO:0000256" key="5">
    <source>
        <dbReference type="ARBA" id="ARBA00022824"/>
    </source>
</evidence>
<gene>
    <name evidence="11" type="ORF">PFFVO_02383</name>
</gene>
<dbReference type="Proteomes" id="UP000030690">
    <property type="component" value="Unassembled WGS sequence"/>
</dbReference>
<dbReference type="PANTHER" id="PTHR13398:SF0">
    <property type="entry name" value="GDP-FUCOSE PROTEIN O-FUCOSYLTRANSFERASE 2"/>
    <property type="match status" value="1"/>
</dbReference>
<dbReference type="SUPFAM" id="SSF46950">
    <property type="entry name" value="Double-stranded DNA-binding domain"/>
    <property type="match status" value="1"/>
</dbReference>
<dbReference type="GO" id="GO:0046922">
    <property type="term" value="F:peptide-O-fucosyltransferase activity"/>
    <property type="evidence" value="ECO:0007669"/>
    <property type="project" value="InterPro"/>
</dbReference>
<evidence type="ECO:0000256" key="6">
    <source>
        <dbReference type="ARBA" id="ARBA00023253"/>
    </source>
</evidence>
<dbReference type="Gene3D" id="1.10.8.140">
    <property type="entry name" value="PDCD5-like"/>
    <property type="match status" value="1"/>
</dbReference>
<evidence type="ECO:0000256" key="7">
    <source>
        <dbReference type="ARBA" id="ARBA00023277"/>
    </source>
</evidence>
<dbReference type="FunFam" id="3.40.50.11350:FF:000010">
    <property type="entry name" value="GDP-fucose protein O-fucosyltransferase 2, putative"/>
    <property type="match status" value="1"/>
</dbReference>
<accession>A0A024V7M2</accession>
<dbReference type="Gene3D" id="3.40.50.11350">
    <property type="match status" value="1"/>
</dbReference>
<dbReference type="GO" id="GO:0006004">
    <property type="term" value="P:fucose metabolic process"/>
    <property type="evidence" value="ECO:0007669"/>
    <property type="project" value="UniProtKB-KW"/>
</dbReference>
<dbReference type="InterPro" id="IPR045130">
    <property type="entry name" value="OFUT2-like"/>
</dbReference>
<evidence type="ECO:0000256" key="2">
    <source>
        <dbReference type="ARBA" id="ARBA00004922"/>
    </source>
</evidence>
<feature type="coiled-coil region" evidence="10">
    <location>
        <begin position="3"/>
        <end position="43"/>
    </location>
</feature>
<dbReference type="CDD" id="cd11298">
    <property type="entry name" value="O-FucT-2"/>
    <property type="match status" value="1"/>
</dbReference>
<keyword evidence="7" id="KW-0119">Carbohydrate metabolism</keyword>
<dbReference type="Gene3D" id="3.40.50.11340">
    <property type="match status" value="1"/>
</dbReference>
<dbReference type="Pfam" id="PF10250">
    <property type="entry name" value="O-FucT"/>
    <property type="match status" value="1"/>
</dbReference>
<keyword evidence="6" id="KW-0294">Fucose metabolism</keyword>
<evidence type="ECO:0000256" key="8">
    <source>
        <dbReference type="ARBA" id="ARBA00025803"/>
    </source>
</evidence>
<comment type="pathway">
    <text evidence="2">Protein modification; protein glycosylation.</text>
</comment>
<dbReference type="GO" id="GO:0003677">
    <property type="term" value="F:DNA binding"/>
    <property type="evidence" value="ECO:0007669"/>
    <property type="project" value="InterPro"/>
</dbReference>
<proteinExistence type="inferred from homology"/>
<sequence length="507" mass="61297">MNIEKAEAKSKLIEMSKQNIENKTKKELELKQKQEELLEKRRLILKSLLTPEAHARLSRIAIVKEEQARKIEDIIIRNSQMGLIYNKIDDDHLIKIIELQKEIFYRLSLVIYNLNKKDKIKIYYLVLPPWCYVTHWNIRKGNNLRWEFFFNTDIMKKVIPIIEYEEYEKLYGNYSDIMINSKYILDNYKEKSFLILPFEECNINVNRFKQFCKKCEHKYNVLYSGYCTTINTKQSECYSYNMISNYFITSILENLFLYNITSVLIKQSTNILVPFVNELYQSNLEDILLFNNKLLSYGNNYISNILKTNHYISSHLRYTDFKYISRYNVPPIHIALLKLLYIMFINNCRIIFIASDEKVEIQKVINKDFHQYKKHFYFYNNQNNLHEGEFSIIEQWICTRSYIFIGNIFSRFTMNINWERHLINKGQINQNIDLCSYHINDDNDQDIKNSYKKIVHIFNHKALQKIKNIYDNYSDRDKKYINTICYNFLSHFPNNRSIYRKEYITNT</sequence>
<comment type="similarity">
    <text evidence="8">Belongs to the glycosyltransferase 68 family.</text>
</comment>
<evidence type="ECO:0000313" key="11">
    <source>
        <dbReference type="EMBL" id="ETW18484.1"/>
    </source>
</evidence>
<name>A0A024V7M2_PLAFA</name>
<dbReference type="Pfam" id="PF01984">
    <property type="entry name" value="dsDNA_bind"/>
    <property type="match status" value="1"/>
</dbReference>
<evidence type="ECO:0000256" key="1">
    <source>
        <dbReference type="ARBA" id="ARBA00004240"/>
    </source>
</evidence>
<dbReference type="EMBL" id="KI925078">
    <property type="protein sequence ID" value="ETW18484.1"/>
    <property type="molecule type" value="Genomic_DNA"/>
</dbReference>
<comment type="similarity">
    <text evidence="3">Belongs to the PDCD5 family.</text>
</comment>
<dbReference type="InterPro" id="IPR002836">
    <property type="entry name" value="PDCD5-like"/>
</dbReference>
<keyword evidence="5" id="KW-0256">Endoplasmic reticulum</keyword>
<keyword evidence="10" id="KW-0175">Coiled coil</keyword>
<reference evidence="11 12" key="2">
    <citation type="submission" date="2013-02" db="EMBL/GenBank/DDBJ databases">
        <title>The Genome Sequence of Plasmodium falciparum Vietnam Oak-Knoll (FVO).</title>
        <authorList>
            <consortium name="The Broad Institute Genome Sequencing Platform"/>
            <consortium name="The Broad Institute Genome Sequencing Center for Infectious Disease"/>
            <person name="Neafsey D."/>
            <person name="Cheeseman I."/>
            <person name="Volkman S."/>
            <person name="Adams J."/>
            <person name="Walker B."/>
            <person name="Young S.K."/>
            <person name="Zeng Q."/>
            <person name="Gargeya S."/>
            <person name="Fitzgerald M."/>
            <person name="Haas B."/>
            <person name="Abouelleil A."/>
            <person name="Alvarado L."/>
            <person name="Arachchi H.M."/>
            <person name="Berlin A.M."/>
            <person name="Chapman S.B."/>
            <person name="Dewar J."/>
            <person name="Goldberg J."/>
            <person name="Griggs A."/>
            <person name="Gujja S."/>
            <person name="Hansen M."/>
            <person name="Howarth C."/>
            <person name="Imamovic A."/>
            <person name="Larimer J."/>
            <person name="McCowan C."/>
            <person name="Murphy C."/>
            <person name="Neiman D."/>
            <person name="Pearson M."/>
            <person name="Priest M."/>
            <person name="Roberts A."/>
            <person name="Saif S."/>
            <person name="Shea T."/>
            <person name="Sisk P."/>
            <person name="Sykes S."/>
            <person name="Wortman J."/>
            <person name="Nusbaum C."/>
            <person name="Birren B."/>
        </authorList>
    </citation>
    <scope>NUCLEOTIDE SEQUENCE [LARGE SCALE GENOMIC DNA]</scope>
    <source>
        <strain evidence="12">Vietnam Oak-Knoll (FVO)</strain>
    </source>
</reference>
<evidence type="ECO:0000256" key="3">
    <source>
        <dbReference type="ARBA" id="ARBA00010490"/>
    </source>
</evidence>
<dbReference type="PANTHER" id="PTHR13398">
    <property type="entry name" value="GDP-FUCOSE PROTEIN O-FUCOSYLTRANSFERASE 2"/>
    <property type="match status" value="1"/>
</dbReference>
<organism evidence="11 12">
    <name type="scientific">Plasmodium falciparum Vietnam Oak-Knoll</name>
    <name type="common">FVO</name>
    <dbReference type="NCBI Taxonomy" id="1036723"/>
    <lineage>
        <taxon>Eukaryota</taxon>
        <taxon>Sar</taxon>
        <taxon>Alveolata</taxon>
        <taxon>Apicomplexa</taxon>
        <taxon>Aconoidasida</taxon>
        <taxon>Haemosporida</taxon>
        <taxon>Plasmodiidae</taxon>
        <taxon>Plasmodium</taxon>
        <taxon>Plasmodium (Laverania)</taxon>
    </lineage>
</organism>
<evidence type="ECO:0000313" key="12">
    <source>
        <dbReference type="Proteomes" id="UP000030690"/>
    </source>
</evidence>
<dbReference type="InterPro" id="IPR036883">
    <property type="entry name" value="PDCD5-like_sf"/>
</dbReference>
<evidence type="ECO:0000256" key="4">
    <source>
        <dbReference type="ARBA" id="ARBA00022679"/>
    </source>
</evidence>
<evidence type="ECO:0000256" key="9">
    <source>
        <dbReference type="ARBA" id="ARBA00026232"/>
    </source>
</evidence>
<dbReference type="AlphaFoldDB" id="A0A024V7M2"/>
<reference evidence="11 12" key="1">
    <citation type="submission" date="2013-02" db="EMBL/GenBank/DDBJ databases">
        <title>The Genome Annotation of Plasmodium falciparum Vietnam Oak-Knoll (FVO).</title>
        <authorList>
            <consortium name="The Broad Institute Genome Sequencing Platform"/>
            <consortium name="The Broad Institute Genome Sequencing Center for Infectious Disease"/>
            <person name="Neafsey D."/>
            <person name="Hoffman S."/>
            <person name="Volkman S."/>
            <person name="Rosenthal P."/>
            <person name="Walker B."/>
            <person name="Young S.K."/>
            <person name="Zeng Q."/>
            <person name="Gargeya S."/>
            <person name="Fitzgerald M."/>
            <person name="Haas B."/>
            <person name="Abouelleil A."/>
            <person name="Allen A.W."/>
            <person name="Alvarado L."/>
            <person name="Arachchi H.M."/>
            <person name="Berlin A.M."/>
            <person name="Chapman S.B."/>
            <person name="Gainer-Dewar J."/>
            <person name="Goldberg J."/>
            <person name="Griggs A."/>
            <person name="Gujja S."/>
            <person name="Hansen M."/>
            <person name="Howarth C."/>
            <person name="Imamovic A."/>
            <person name="Ireland A."/>
            <person name="Larimer J."/>
            <person name="McCowan C."/>
            <person name="Murphy C."/>
            <person name="Pearson M."/>
            <person name="Poon T.W."/>
            <person name="Priest M."/>
            <person name="Roberts A."/>
            <person name="Saif S."/>
            <person name="Shea T."/>
            <person name="Sisk P."/>
            <person name="Sykes S."/>
            <person name="Wortman J."/>
            <person name="Nusbaum C."/>
            <person name="Birren B."/>
        </authorList>
    </citation>
    <scope>NUCLEOTIDE SEQUENCE [LARGE SCALE GENOMIC DNA]</scope>
    <source>
        <strain evidence="12">Vietnam Oak-Knoll (FVO)</strain>
    </source>
</reference>
<dbReference type="GO" id="GO:0005783">
    <property type="term" value="C:endoplasmic reticulum"/>
    <property type="evidence" value="ECO:0007669"/>
    <property type="project" value="UniProtKB-SubCell"/>
</dbReference>
<dbReference type="OrthoDB" id="422368at2759"/>
<dbReference type="InterPro" id="IPR019378">
    <property type="entry name" value="GDP-Fuc_O-FucTrfase"/>
</dbReference>
<protein>
    <recommendedName>
        <fullName evidence="9">GDP-fucose protein O-fucosyltransferase 2</fullName>
    </recommendedName>
</protein>
<evidence type="ECO:0000256" key="10">
    <source>
        <dbReference type="SAM" id="Coils"/>
    </source>
</evidence>